<proteinExistence type="predicted"/>
<organism evidence="1 2">
    <name type="scientific">Camelimonas fluminis</name>
    <dbReference type="NCBI Taxonomy" id="1576911"/>
    <lineage>
        <taxon>Bacteria</taxon>
        <taxon>Pseudomonadati</taxon>
        <taxon>Pseudomonadota</taxon>
        <taxon>Alphaproteobacteria</taxon>
        <taxon>Hyphomicrobiales</taxon>
        <taxon>Chelatococcaceae</taxon>
        <taxon>Camelimonas</taxon>
    </lineage>
</organism>
<evidence type="ECO:0000313" key="2">
    <source>
        <dbReference type="Proteomes" id="UP001595704"/>
    </source>
</evidence>
<accession>A0ABV7UMU2</accession>
<reference evidence="2" key="1">
    <citation type="journal article" date="2019" name="Int. J. Syst. Evol. Microbiol.">
        <title>The Global Catalogue of Microorganisms (GCM) 10K type strain sequencing project: providing services to taxonomists for standard genome sequencing and annotation.</title>
        <authorList>
            <consortium name="The Broad Institute Genomics Platform"/>
            <consortium name="The Broad Institute Genome Sequencing Center for Infectious Disease"/>
            <person name="Wu L."/>
            <person name="Ma J."/>
        </authorList>
    </citation>
    <scope>NUCLEOTIDE SEQUENCE [LARGE SCALE GENOMIC DNA]</scope>
    <source>
        <strain evidence="2">KCTC 42282</strain>
    </source>
</reference>
<evidence type="ECO:0000313" key="1">
    <source>
        <dbReference type="EMBL" id="MFC3639876.1"/>
    </source>
</evidence>
<gene>
    <name evidence="1" type="ORF">ACFONL_21270</name>
</gene>
<sequence length="142" mass="14676">MQPAPLQVGIAGLVFLVGSLGSVLAVGAPAEAPHADLPWSTPNFIRGCKAYVAMMEDEPVIPINFDTTFGAGLCYGIVEATATAMPSGLACVPANVTNTARVATLLAFFERYQDAMTLDRSSPTALVIQGLVASYPCGSAVK</sequence>
<evidence type="ECO:0008006" key="3">
    <source>
        <dbReference type="Google" id="ProtNLM"/>
    </source>
</evidence>
<dbReference type="EMBL" id="JBHRYC010000108">
    <property type="protein sequence ID" value="MFC3639876.1"/>
    <property type="molecule type" value="Genomic_DNA"/>
</dbReference>
<dbReference type="RefSeq" id="WP_191321405.1">
    <property type="nucleotide sequence ID" value="NZ_BNCG01000075.1"/>
</dbReference>
<dbReference type="Proteomes" id="UP001595704">
    <property type="component" value="Unassembled WGS sequence"/>
</dbReference>
<protein>
    <recommendedName>
        <fullName evidence="3">Rap1a immunity protein domain-containing protein</fullName>
    </recommendedName>
</protein>
<comment type="caution">
    <text evidence="1">The sequence shown here is derived from an EMBL/GenBank/DDBJ whole genome shotgun (WGS) entry which is preliminary data.</text>
</comment>
<name>A0ABV7UMU2_9HYPH</name>
<keyword evidence="2" id="KW-1185">Reference proteome</keyword>